<reference evidence="2" key="1">
    <citation type="journal article" date="2015" name="Proc. Natl. Acad. Sci. U.S.A.">
        <title>Genome sequencing of adzuki bean (Vigna angularis) provides insight into high starch and low fat accumulation and domestication.</title>
        <authorList>
            <person name="Yang K."/>
            <person name="Tian Z."/>
            <person name="Chen C."/>
            <person name="Luo L."/>
            <person name="Zhao B."/>
            <person name="Wang Z."/>
            <person name="Yu L."/>
            <person name="Li Y."/>
            <person name="Sun Y."/>
            <person name="Li W."/>
            <person name="Chen Y."/>
            <person name="Li Y."/>
            <person name="Zhang Y."/>
            <person name="Ai D."/>
            <person name="Zhao J."/>
            <person name="Shang C."/>
            <person name="Ma Y."/>
            <person name="Wu B."/>
            <person name="Wang M."/>
            <person name="Gao L."/>
            <person name="Sun D."/>
            <person name="Zhang P."/>
            <person name="Guo F."/>
            <person name="Wang W."/>
            <person name="Li Y."/>
            <person name="Wang J."/>
            <person name="Varshney R.K."/>
            <person name="Wang J."/>
            <person name="Ling H.Q."/>
            <person name="Wan P."/>
        </authorList>
    </citation>
    <scope>NUCLEOTIDE SEQUENCE</scope>
    <source>
        <strain evidence="2">cv. Jingnong 6</strain>
    </source>
</reference>
<dbReference type="Proteomes" id="UP000053144">
    <property type="component" value="Chromosome 7"/>
</dbReference>
<dbReference type="AlphaFoldDB" id="A0A0L9UYF4"/>
<dbReference type="SUPFAM" id="SSF54001">
    <property type="entry name" value="Cysteine proteinases"/>
    <property type="match status" value="1"/>
</dbReference>
<evidence type="ECO:0000313" key="2">
    <source>
        <dbReference type="Proteomes" id="UP000053144"/>
    </source>
</evidence>
<sequence length="107" mass="12316">MNIGVGHGGGPTSKIFYYPNHKLAGIYAHYSSSSSSRFLSTVYIFQCNKQLDSWECGYYVMSWIKTIIRASITDDWVEHFKSSSPILQEAIKKIRQELAAYLLQRWT</sequence>
<dbReference type="Gramene" id="KOM47813">
    <property type="protein sequence ID" value="KOM47813"/>
    <property type="gene ID" value="LR48_Vigan07g151700"/>
</dbReference>
<name>A0A0L9UYF4_PHAAN</name>
<dbReference type="EMBL" id="CM003377">
    <property type="protein sequence ID" value="KOM47813.1"/>
    <property type="molecule type" value="Genomic_DNA"/>
</dbReference>
<evidence type="ECO:0000313" key="1">
    <source>
        <dbReference type="EMBL" id="KOM47813.1"/>
    </source>
</evidence>
<gene>
    <name evidence="1" type="ORF">LR48_Vigan07g151700</name>
</gene>
<evidence type="ECO:0008006" key="3">
    <source>
        <dbReference type="Google" id="ProtNLM"/>
    </source>
</evidence>
<dbReference type="InterPro" id="IPR038765">
    <property type="entry name" value="Papain-like_cys_pep_sf"/>
</dbReference>
<proteinExistence type="predicted"/>
<organism evidence="1 2">
    <name type="scientific">Phaseolus angularis</name>
    <name type="common">Azuki bean</name>
    <name type="synonym">Vigna angularis</name>
    <dbReference type="NCBI Taxonomy" id="3914"/>
    <lineage>
        <taxon>Eukaryota</taxon>
        <taxon>Viridiplantae</taxon>
        <taxon>Streptophyta</taxon>
        <taxon>Embryophyta</taxon>
        <taxon>Tracheophyta</taxon>
        <taxon>Spermatophyta</taxon>
        <taxon>Magnoliopsida</taxon>
        <taxon>eudicotyledons</taxon>
        <taxon>Gunneridae</taxon>
        <taxon>Pentapetalae</taxon>
        <taxon>rosids</taxon>
        <taxon>fabids</taxon>
        <taxon>Fabales</taxon>
        <taxon>Fabaceae</taxon>
        <taxon>Papilionoideae</taxon>
        <taxon>50 kb inversion clade</taxon>
        <taxon>NPAAA clade</taxon>
        <taxon>indigoferoid/millettioid clade</taxon>
        <taxon>Phaseoleae</taxon>
        <taxon>Vigna</taxon>
    </lineage>
</organism>
<protein>
    <recommendedName>
        <fullName evidence="3">Ubiquitin-like protease family profile domain-containing protein</fullName>
    </recommendedName>
</protein>
<accession>A0A0L9UYF4</accession>
<dbReference type="Gene3D" id="3.40.395.10">
    <property type="entry name" value="Adenoviral Proteinase, Chain A"/>
    <property type="match status" value="1"/>
</dbReference>